<dbReference type="KEGG" id="txi:TH3_15745"/>
<organism evidence="1 2">
    <name type="scientific">Thalassospira xiamenensis M-5 = DSM 17429</name>
    <dbReference type="NCBI Taxonomy" id="1123366"/>
    <lineage>
        <taxon>Bacteria</taxon>
        <taxon>Pseudomonadati</taxon>
        <taxon>Pseudomonadota</taxon>
        <taxon>Alphaproteobacteria</taxon>
        <taxon>Rhodospirillales</taxon>
        <taxon>Thalassospiraceae</taxon>
        <taxon>Thalassospira</taxon>
    </lineage>
</organism>
<protein>
    <submittedName>
        <fullName evidence="1">Uncharacterized protein</fullName>
    </submittedName>
</protein>
<dbReference type="EMBL" id="CP004388">
    <property type="protein sequence ID" value="AJD53253.1"/>
    <property type="molecule type" value="Genomic_DNA"/>
</dbReference>
<accession>A0AB72UG47</accession>
<dbReference type="Proteomes" id="UP000007127">
    <property type="component" value="Chromosome"/>
</dbReference>
<proteinExistence type="predicted"/>
<dbReference type="AlphaFoldDB" id="A0AB72UG47"/>
<evidence type="ECO:0000313" key="2">
    <source>
        <dbReference type="Proteomes" id="UP000007127"/>
    </source>
</evidence>
<gene>
    <name evidence="1" type="ORF">TH3_15745</name>
</gene>
<reference evidence="1 2" key="1">
    <citation type="journal article" date="2012" name="J. Bacteriol.">
        <title>Genome sequence of Thalassospira xiamenensis type strain M-5.</title>
        <authorList>
            <person name="Lai Q."/>
            <person name="Shao Z."/>
        </authorList>
    </citation>
    <scope>NUCLEOTIDE SEQUENCE [LARGE SCALE GENOMIC DNA]</scope>
    <source>
        <strain evidence="1 2">M-5</strain>
    </source>
</reference>
<sequence>MGFDGGQWELMGSNRVIMWFPAALRQIGMGWKWAKSNRFPGDFYLLPMKAHRCPHARPCKSIRRPFLIGMGFDGMTERLFTQHGDDPVWGPIPASGIGI</sequence>
<name>A0AB72UG47_9PROT</name>
<evidence type="ECO:0000313" key="1">
    <source>
        <dbReference type="EMBL" id="AJD53253.1"/>
    </source>
</evidence>